<comment type="caution">
    <text evidence="5">The sequence shown here is derived from an EMBL/GenBank/DDBJ whole genome shotgun (WGS) entry which is preliminary data.</text>
</comment>
<dbReference type="RefSeq" id="WP_009195434.1">
    <property type="nucleotide sequence ID" value="NZ_AODQ01000044.1"/>
</dbReference>
<keyword evidence="3" id="KW-0028">Amino-acid biosynthesis</keyword>
<dbReference type="GO" id="GO:0009073">
    <property type="term" value="P:aromatic amino acid family biosynthetic process"/>
    <property type="evidence" value="ECO:0007669"/>
    <property type="project" value="UniProtKB-KW"/>
</dbReference>
<dbReference type="PANTHER" id="PTHR21089:SF1">
    <property type="entry name" value="BIFUNCTIONAL 3-DEHYDROQUINATE DEHYDRATASE_SHIKIMATE DEHYDROGENASE, CHLOROPLASTIC"/>
    <property type="match status" value="1"/>
</dbReference>
<evidence type="ECO:0000256" key="2">
    <source>
        <dbReference type="ARBA" id="ARBA00023002"/>
    </source>
</evidence>
<dbReference type="GO" id="GO:0005829">
    <property type="term" value="C:cytosol"/>
    <property type="evidence" value="ECO:0007669"/>
    <property type="project" value="TreeGrafter"/>
</dbReference>
<evidence type="ECO:0000256" key="3">
    <source>
        <dbReference type="ARBA" id="ARBA00023141"/>
    </source>
</evidence>
<dbReference type="eggNOG" id="COG0169">
    <property type="taxonomic scope" value="Bacteria"/>
</dbReference>
<dbReference type="Proteomes" id="UP000011910">
    <property type="component" value="Unassembled WGS sequence"/>
</dbReference>
<proteinExistence type="predicted"/>
<evidence type="ECO:0000313" key="5">
    <source>
        <dbReference type="EMBL" id="EMR02831.1"/>
    </source>
</evidence>
<dbReference type="InterPro" id="IPR022893">
    <property type="entry name" value="Shikimate_DH_fam"/>
</dbReference>
<organism evidence="5 6">
    <name type="scientific">Cesiribacter andamanensis AMV16</name>
    <dbReference type="NCBI Taxonomy" id="1279009"/>
    <lineage>
        <taxon>Bacteria</taxon>
        <taxon>Pseudomonadati</taxon>
        <taxon>Bacteroidota</taxon>
        <taxon>Cytophagia</taxon>
        <taxon>Cytophagales</taxon>
        <taxon>Cesiribacteraceae</taxon>
        <taxon>Cesiribacter</taxon>
    </lineage>
</organism>
<sequence>MRQFGLIGYPLGHSFSRTYFTEKFGREGIADAAYALYPISSLDQLPALLQAQPSLAGLNVTIPYKEKVIPYLDQLHESARKVGAVNVIRIEKGVLTGYNSDYFGFKQSLLEWMGQEALAGKKALVLGTGGASKAVCAALTDLQIPYRLVSRQPASQQLSYAQLHQQPELLQEYRLIINTTPLGMHPQPMAAPDLPYHVIGSGHYLYDLVYNPAQTVFMQAGSQRGAATKGGLQMLQLQAERAWEIWNS</sequence>
<dbReference type="GO" id="GO:0050661">
    <property type="term" value="F:NADP binding"/>
    <property type="evidence" value="ECO:0007669"/>
    <property type="project" value="TreeGrafter"/>
</dbReference>
<dbReference type="GO" id="GO:0019632">
    <property type="term" value="P:shikimate metabolic process"/>
    <property type="evidence" value="ECO:0007669"/>
    <property type="project" value="TreeGrafter"/>
</dbReference>
<gene>
    <name evidence="5" type="primary">aroE</name>
    <name evidence="5" type="ORF">ADICEAN_02039</name>
</gene>
<dbReference type="PATRIC" id="fig|1279009.4.peg.2068"/>
<accession>M7N6I6</accession>
<dbReference type="Gene3D" id="3.40.50.720">
    <property type="entry name" value="NAD(P)-binding Rossmann-like Domain"/>
    <property type="match status" value="1"/>
</dbReference>
<dbReference type="Gene3D" id="3.40.50.10860">
    <property type="entry name" value="Leucine Dehydrogenase, chain A, domain 1"/>
    <property type="match status" value="1"/>
</dbReference>
<name>M7N6I6_9BACT</name>
<dbReference type="InterPro" id="IPR046346">
    <property type="entry name" value="Aminoacid_DH-like_N_sf"/>
</dbReference>
<keyword evidence="2 5" id="KW-0560">Oxidoreductase</keyword>
<dbReference type="CDD" id="cd01065">
    <property type="entry name" value="NAD_bind_Shikimate_DH"/>
    <property type="match status" value="1"/>
</dbReference>
<dbReference type="EC" id="1.1.1.25" evidence="5"/>
<dbReference type="Pfam" id="PF08501">
    <property type="entry name" value="Shikimate_dh_N"/>
    <property type="match status" value="1"/>
</dbReference>
<dbReference type="OrthoDB" id="9792692at2"/>
<keyword evidence="6" id="KW-1185">Reference proteome</keyword>
<keyword evidence="3" id="KW-0057">Aromatic amino acid biosynthesis</keyword>
<dbReference type="AlphaFoldDB" id="M7N6I6"/>
<dbReference type="EMBL" id="AODQ01000044">
    <property type="protein sequence ID" value="EMR02831.1"/>
    <property type="molecule type" value="Genomic_DNA"/>
</dbReference>
<dbReference type="InterPro" id="IPR036291">
    <property type="entry name" value="NAD(P)-bd_dom_sf"/>
</dbReference>
<dbReference type="STRING" id="1279009.ADICEAN_02039"/>
<dbReference type="SUPFAM" id="SSF51735">
    <property type="entry name" value="NAD(P)-binding Rossmann-fold domains"/>
    <property type="match status" value="1"/>
</dbReference>
<dbReference type="PANTHER" id="PTHR21089">
    <property type="entry name" value="SHIKIMATE DEHYDROGENASE"/>
    <property type="match status" value="1"/>
</dbReference>
<comment type="pathway">
    <text evidence="1">Metabolic intermediate biosynthesis; chorismate biosynthesis; chorismate from D-erythrose 4-phosphate and phosphoenolpyruvate: step 4/7.</text>
</comment>
<dbReference type="SUPFAM" id="SSF53223">
    <property type="entry name" value="Aminoacid dehydrogenase-like, N-terminal domain"/>
    <property type="match status" value="1"/>
</dbReference>
<evidence type="ECO:0000259" key="4">
    <source>
        <dbReference type="Pfam" id="PF08501"/>
    </source>
</evidence>
<protein>
    <submittedName>
        <fullName evidence="5">Shikimate dehydrogenase</fullName>
        <ecNumber evidence="5">1.1.1.25</ecNumber>
    </submittedName>
</protein>
<dbReference type="GO" id="GO:0009423">
    <property type="term" value="P:chorismate biosynthetic process"/>
    <property type="evidence" value="ECO:0007669"/>
    <property type="project" value="TreeGrafter"/>
</dbReference>
<evidence type="ECO:0000256" key="1">
    <source>
        <dbReference type="ARBA" id="ARBA00004871"/>
    </source>
</evidence>
<dbReference type="InterPro" id="IPR013708">
    <property type="entry name" value="Shikimate_DH-bd_N"/>
</dbReference>
<evidence type="ECO:0000313" key="6">
    <source>
        <dbReference type="Proteomes" id="UP000011910"/>
    </source>
</evidence>
<reference evidence="5 6" key="1">
    <citation type="journal article" date="2013" name="Genome Announc.">
        <title>Draft Genome Sequence of Cesiribacter andamanensis Strain AMV16T, Isolated from a Soil Sample from a Mud Volcano in the Andaman Islands, India.</title>
        <authorList>
            <person name="Shivaji S."/>
            <person name="Ara S."/>
            <person name="Begum Z."/>
            <person name="Srinivas T.N."/>
            <person name="Singh A."/>
            <person name="Kumar Pinnaka A."/>
        </authorList>
    </citation>
    <scope>NUCLEOTIDE SEQUENCE [LARGE SCALE GENOMIC DNA]</scope>
    <source>
        <strain evidence="5 6">AMV16</strain>
    </source>
</reference>
<dbReference type="GO" id="GO:0004764">
    <property type="term" value="F:shikimate 3-dehydrogenase (NADP+) activity"/>
    <property type="evidence" value="ECO:0007669"/>
    <property type="project" value="UniProtKB-EC"/>
</dbReference>
<feature type="domain" description="Shikimate dehydrogenase substrate binding N-terminal" evidence="4">
    <location>
        <begin position="6"/>
        <end position="88"/>
    </location>
</feature>